<evidence type="ECO:0000313" key="2">
    <source>
        <dbReference type="EMBL" id="CAH0384668.1"/>
    </source>
</evidence>
<feature type="compositionally biased region" description="Low complexity" evidence="1">
    <location>
        <begin position="26"/>
        <end position="37"/>
    </location>
</feature>
<dbReference type="PANTHER" id="PTHR33053">
    <property type="entry name" value="PROTEIN, PUTATIVE-RELATED"/>
    <property type="match status" value="1"/>
</dbReference>
<feature type="region of interest" description="Disordered" evidence="1">
    <location>
        <begin position="1"/>
        <end position="85"/>
    </location>
</feature>
<dbReference type="AlphaFoldDB" id="A0A9P0A5F2"/>
<evidence type="ECO:0000313" key="3">
    <source>
        <dbReference type="Proteomes" id="UP001152759"/>
    </source>
</evidence>
<sequence>MSENYRRPGEFNSQSRWTKRRRLLPSYSSSSESSDYENAVELGQTENSVAPSPEHVLPLDPVFTEDNFPVDEAASGPTELESQAGSEIDLQFIEVFSDGDYADSEESSSSDVPSDTGTLSDEDDGDDDPGYDDSGDVIEAAAVVERELRDWALEHNITLSALGDLARRLRDCHPQCFQNLHIDARTILETPRGKVELVPVPPGHLKYVGIKEHLPFILTHIHVGIVVIFMLFNVDGLSLRNSSFSELWLIVMYFPVFRELLNSVFPIGLYGGPGKPKRVEIFLRLFVDELLELLESGFHFQGRHYEFRIPGFSCDAPAREFIMGTKGHGGYSCCSRCKIEGITYEGKRVYLETDKALRTDEEFRSRADPEYRHPDVSTPLEEIEQIDFGRMFVLDSMHLFFQGLCKTLLQTWLNGGRPHKFSVAQCESFFNRIKALKDHMPNVFQRKLQGMAVKKKTGKVSLKWKATEYRSFLLYVGPVILKDYLSPAKCDHFLQLHIATTIVFCSKYCADPELLQYARRLFLYFIQSGQHPDYYGPELMVINFHSLLHVVDDVEYFSQFIPDFLANDISAFPPENFYGIMKRLATRGPARELQQLVKRLIEKNHGKAAERLYGSSEQPQLEFRISHKNGPFPLFCTDPQYKKAILPNFTFSTANEADCYCGLESGTIEMFSVVKKLFDESYEVDTVPNIWIINKHEMKYPCESALTALKLASKAIPMETNYEIVKSTYETFEAAYDDCIRLTRNRKSKSSSEGEERGRGRRVKKKKIVTDYETSKEEEPEVVPTRKEKKNVETKELGPPPKPPQPKPSTCKGEVKSTSSVIPTPKPNSILNRRIHSKKSSAGDESIALKGSAEPSQLKQPISESAEQSSNHQLSPEISELNGDSGTFMMSDGPSDLESPRKSTSMVKQNLFKPVKLIRYKQGKKLSTRVHYDINALQRKQLCIPYAPFLAKVYAYESQNDGYVSKTARKMTRELMSEQLLALYSLKGGHKNKKNAEKKKKFKSLKTFQLILDVVRKV</sequence>
<feature type="compositionally biased region" description="Polar residues" evidence="1">
    <location>
        <begin position="816"/>
        <end position="831"/>
    </location>
</feature>
<proteinExistence type="predicted"/>
<evidence type="ECO:0000256" key="1">
    <source>
        <dbReference type="SAM" id="MobiDB-lite"/>
    </source>
</evidence>
<feature type="compositionally biased region" description="Pro residues" evidence="1">
    <location>
        <begin position="798"/>
        <end position="807"/>
    </location>
</feature>
<keyword evidence="3" id="KW-1185">Reference proteome</keyword>
<feature type="region of interest" description="Disordered" evidence="1">
    <location>
        <begin position="745"/>
        <end position="906"/>
    </location>
</feature>
<protein>
    <recommendedName>
        <fullName evidence="4">Transposase domain-containing protein</fullName>
    </recommendedName>
</protein>
<feature type="compositionally biased region" description="Acidic residues" evidence="1">
    <location>
        <begin position="120"/>
        <end position="135"/>
    </location>
</feature>
<gene>
    <name evidence="2" type="ORF">BEMITA_LOCUS3970</name>
</gene>
<accession>A0A9P0A5F2</accession>
<feature type="region of interest" description="Disordered" evidence="1">
    <location>
        <begin position="100"/>
        <end position="135"/>
    </location>
</feature>
<dbReference type="PANTHER" id="PTHR33053:SF24">
    <property type="entry name" value="TRANSPOSASE DOMAIN-CONTAINING PROTEIN"/>
    <property type="match status" value="1"/>
</dbReference>
<dbReference type="Proteomes" id="UP001152759">
    <property type="component" value="Chromosome 2"/>
</dbReference>
<evidence type="ECO:0008006" key="4">
    <source>
        <dbReference type="Google" id="ProtNLM"/>
    </source>
</evidence>
<feature type="compositionally biased region" description="Low complexity" evidence="1">
    <location>
        <begin position="109"/>
        <end position="119"/>
    </location>
</feature>
<name>A0A9P0A5F2_BEMTA</name>
<organism evidence="2 3">
    <name type="scientific">Bemisia tabaci</name>
    <name type="common">Sweetpotato whitefly</name>
    <name type="synonym">Aleurodes tabaci</name>
    <dbReference type="NCBI Taxonomy" id="7038"/>
    <lineage>
        <taxon>Eukaryota</taxon>
        <taxon>Metazoa</taxon>
        <taxon>Ecdysozoa</taxon>
        <taxon>Arthropoda</taxon>
        <taxon>Hexapoda</taxon>
        <taxon>Insecta</taxon>
        <taxon>Pterygota</taxon>
        <taxon>Neoptera</taxon>
        <taxon>Paraneoptera</taxon>
        <taxon>Hemiptera</taxon>
        <taxon>Sternorrhyncha</taxon>
        <taxon>Aleyrodoidea</taxon>
        <taxon>Aleyrodidae</taxon>
        <taxon>Aleyrodinae</taxon>
        <taxon>Bemisia</taxon>
    </lineage>
</organism>
<dbReference type="EMBL" id="OU963863">
    <property type="protein sequence ID" value="CAH0384668.1"/>
    <property type="molecule type" value="Genomic_DNA"/>
</dbReference>
<feature type="compositionally biased region" description="Basic and acidic residues" evidence="1">
    <location>
        <begin position="768"/>
        <end position="777"/>
    </location>
</feature>
<feature type="compositionally biased region" description="Polar residues" evidence="1">
    <location>
        <begin position="854"/>
        <end position="876"/>
    </location>
</feature>
<feature type="compositionally biased region" description="Basic and acidic residues" evidence="1">
    <location>
        <begin position="784"/>
        <end position="796"/>
    </location>
</feature>
<reference evidence="2" key="1">
    <citation type="submission" date="2021-12" db="EMBL/GenBank/DDBJ databases">
        <authorList>
            <person name="King R."/>
        </authorList>
    </citation>
    <scope>NUCLEOTIDE SEQUENCE</scope>
</reference>